<evidence type="ECO:0000313" key="2">
    <source>
        <dbReference type="Proteomes" id="UP000600139"/>
    </source>
</evidence>
<dbReference type="RefSeq" id="WP_200349482.1">
    <property type="nucleotide sequence ID" value="NZ_BAABHZ010000010.1"/>
</dbReference>
<name>A0A934VA59_9BACT</name>
<dbReference type="InterPro" id="IPR052949">
    <property type="entry name" value="PA_immunity-related"/>
</dbReference>
<protein>
    <submittedName>
        <fullName evidence="1">Pentapeptide repeat-containing protein</fullName>
    </submittedName>
</protein>
<dbReference type="EMBL" id="JAENIK010000004">
    <property type="protein sequence ID" value="MBK1814521.1"/>
    <property type="molecule type" value="Genomic_DNA"/>
</dbReference>
<dbReference type="Pfam" id="PF13599">
    <property type="entry name" value="Pentapeptide_4"/>
    <property type="match status" value="1"/>
</dbReference>
<organism evidence="1 2">
    <name type="scientific">Luteolibacter yonseiensis</name>
    <dbReference type="NCBI Taxonomy" id="1144680"/>
    <lineage>
        <taxon>Bacteria</taxon>
        <taxon>Pseudomonadati</taxon>
        <taxon>Verrucomicrobiota</taxon>
        <taxon>Verrucomicrobiia</taxon>
        <taxon>Verrucomicrobiales</taxon>
        <taxon>Verrucomicrobiaceae</taxon>
        <taxon>Luteolibacter</taxon>
    </lineage>
</organism>
<dbReference type="Pfam" id="PF00805">
    <property type="entry name" value="Pentapeptide"/>
    <property type="match status" value="1"/>
</dbReference>
<evidence type="ECO:0000313" key="1">
    <source>
        <dbReference type="EMBL" id="MBK1814521.1"/>
    </source>
</evidence>
<dbReference type="PANTHER" id="PTHR42999:SF1">
    <property type="entry name" value="PENTAPEPTIDE REPEAT-CONTAINING PROTEIN"/>
    <property type="match status" value="1"/>
</dbReference>
<dbReference type="Gene3D" id="2.160.20.80">
    <property type="entry name" value="E3 ubiquitin-protein ligase SopA"/>
    <property type="match status" value="1"/>
</dbReference>
<dbReference type="InterPro" id="IPR001646">
    <property type="entry name" value="5peptide_repeat"/>
</dbReference>
<dbReference type="Proteomes" id="UP000600139">
    <property type="component" value="Unassembled WGS sequence"/>
</dbReference>
<comment type="caution">
    <text evidence="1">The sequence shown here is derived from an EMBL/GenBank/DDBJ whole genome shotgun (WGS) entry which is preliminary data.</text>
</comment>
<dbReference type="AlphaFoldDB" id="A0A934VA59"/>
<gene>
    <name evidence="1" type="ORF">JIN84_02775</name>
</gene>
<sequence>MADVPANGSLQTSETFRENWSDRTVGRVEFCGCEFRNCTFERTVFSDCSFEDCLFDTCDLTLAGIVGSSFSSVTFRNCKLHGIAWHKVGFSFDASFLDSQLDYSSFFGMKLNKIRFTGSRLKEVTFVDAVAREADFSRCEFKDTVFLQTDLSRADFTGARNYAIDVRENQVKGAKFDLPEAVSLLSSFGIRIV</sequence>
<proteinExistence type="predicted"/>
<accession>A0A934VA59</accession>
<dbReference type="PANTHER" id="PTHR42999">
    <property type="entry name" value="ANTIBIOTIC RESISTANCE PROTEIN MCBG"/>
    <property type="match status" value="1"/>
</dbReference>
<keyword evidence="2" id="KW-1185">Reference proteome</keyword>
<dbReference type="SUPFAM" id="SSF141571">
    <property type="entry name" value="Pentapeptide repeat-like"/>
    <property type="match status" value="1"/>
</dbReference>
<reference evidence="1" key="1">
    <citation type="submission" date="2021-01" db="EMBL/GenBank/DDBJ databases">
        <title>Modified the classification status of verrucomicrobia.</title>
        <authorList>
            <person name="Feng X."/>
        </authorList>
    </citation>
    <scope>NUCLEOTIDE SEQUENCE</scope>
    <source>
        <strain evidence="1">JCM 18052</strain>
    </source>
</reference>